<keyword evidence="3" id="KW-1185">Reference proteome</keyword>
<dbReference type="EnsemblMetazoa" id="tetur30g01350.1">
    <property type="protein sequence ID" value="tetur30g01350.1"/>
    <property type="gene ID" value="tetur30g01350"/>
</dbReference>
<dbReference type="OMA" id="DVCIDHS"/>
<dbReference type="PANTHER" id="PTHR10151">
    <property type="entry name" value="ECTONUCLEOTIDE PYROPHOSPHATASE/PHOSPHODIESTERASE"/>
    <property type="match status" value="1"/>
</dbReference>
<dbReference type="RefSeq" id="XP_015792627.2">
    <property type="nucleotide sequence ID" value="XM_015937141.2"/>
</dbReference>
<dbReference type="CDD" id="cd16018">
    <property type="entry name" value="Enpp"/>
    <property type="match status" value="1"/>
</dbReference>
<name>T1L0N4_TETUR</name>
<dbReference type="KEGG" id="tut:107369211"/>
<feature type="chain" id="PRO_5004581322" evidence="1">
    <location>
        <begin position="25"/>
        <end position="420"/>
    </location>
</feature>
<dbReference type="SUPFAM" id="SSF53649">
    <property type="entry name" value="Alkaline phosphatase-like"/>
    <property type="match status" value="1"/>
</dbReference>
<dbReference type="Gene3D" id="3.30.1360.180">
    <property type="match status" value="1"/>
</dbReference>
<dbReference type="Pfam" id="PF01663">
    <property type="entry name" value="Phosphodiest"/>
    <property type="match status" value="1"/>
</dbReference>
<reference evidence="2" key="2">
    <citation type="submission" date="2015-06" db="UniProtKB">
        <authorList>
            <consortium name="EnsemblMetazoa"/>
        </authorList>
    </citation>
    <scope>IDENTIFICATION</scope>
</reference>
<dbReference type="Proteomes" id="UP000015104">
    <property type="component" value="Unassembled WGS sequence"/>
</dbReference>
<evidence type="ECO:0000256" key="1">
    <source>
        <dbReference type="SAM" id="SignalP"/>
    </source>
</evidence>
<dbReference type="InterPro" id="IPR002591">
    <property type="entry name" value="Phosphodiest/P_Trfase"/>
</dbReference>
<accession>T1L0N4</accession>
<dbReference type="InterPro" id="IPR017850">
    <property type="entry name" value="Alkaline_phosphatase_core_sf"/>
</dbReference>
<evidence type="ECO:0000313" key="2">
    <source>
        <dbReference type="EnsemblMetazoa" id="tetur30g01350.1"/>
    </source>
</evidence>
<dbReference type="GO" id="GO:0016787">
    <property type="term" value="F:hydrolase activity"/>
    <property type="evidence" value="ECO:0007669"/>
    <property type="project" value="UniProtKB-ARBA"/>
</dbReference>
<sequence>MKFNSKIVNILSLISLSWLAGLNSFPFHREPSHHESSNRLIVISFDGFRGDYLSPILTPNLWSIMKNGVTGSMFPMFPSKTFPNHFSIATGLYPESHGIIDNRMYDPEFDEVFKKTNSDPKWWDNGYSLPLWIANELSGHKSGVAMWPGCCTSYRGRSASYMCDYNKTMSFEERADIVFNWMTRNDDPVNLAFLYINQPDSSSHEYGPFSKKVIRQIMHADQFAAYLLEGLKKRNMSENTNMIFLSDHGMNEINKKTSVNLTQLLDTSLFRQFGGTQVIGILPVEGAFNKVHKMLVDKASSNHYKVYIKSQIPEEYFYRNNRRIMPIIIEAEPGYEITFSDWIHDQPVWGNHGNDNRQSEMRSLFIGYGPLFKQGFKLTESEFFNIDLYPLMAKILNINIHGYSFNGTDKLTRQFLNFYY</sequence>
<dbReference type="EMBL" id="CAEY01000867">
    <property type="status" value="NOT_ANNOTATED_CDS"/>
    <property type="molecule type" value="Genomic_DNA"/>
</dbReference>
<dbReference type="Gene3D" id="3.40.720.10">
    <property type="entry name" value="Alkaline Phosphatase, subunit A"/>
    <property type="match status" value="1"/>
</dbReference>
<protein>
    <submittedName>
        <fullName evidence="2">Uncharacterized protein</fullName>
    </submittedName>
</protein>
<feature type="signal peptide" evidence="1">
    <location>
        <begin position="1"/>
        <end position="24"/>
    </location>
</feature>
<dbReference type="PANTHER" id="PTHR10151:SF120">
    <property type="entry name" value="BIS(5'-ADENOSYL)-TRIPHOSPHATASE"/>
    <property type="match status" value="1"/>
</dbReference>
<dbReference type="GeneID" id="107369211"/>
<dbReference type="AlphaFoldDB" id="T1L0N4"/>
<dbReference type="OrthoDB" id="415411at2759"/>
<keyword evidence="1" id="KW-0732">Signal</keyword>
<dbReference type="HOGENOM" id="CLU_017594_1_2_1"/>
<reference evidence="3" key="1">
    <citation type="submission" date="2011-08" db="EMBL/GenBank/DDBJ databases">
        <authorList>
            <person name="Rombauts S."/>
        </authorList>
    </citation>
    <scope>NUCLEOTIDE SEQUENCE</scope>
    <source>
        <strain evidence="3">London</strain>
    </source>
</reference>
<proteinExistence type="predicted"/>
<organism evidence="2 3">
    <name type="scientific">Tetranychus urticae</name>
    <name type="common">Two-spotted spider mite</name>
    <dbReference type="NCBI Taxonomy" id="32264"/>
    <lineage>
        <taxon>Eukaryota</taxon>
        <taxon>Metazoa</taxon>
        <taxon>Ecdysozoa</taxon>
        <taxon>Arthropoda</taxon>
        <taxon>Chelicerata</taxon>
        <taxon>Arachnida</taxon>
        <taxon>Acari</taxon>
        <taxon>Acariformes</taxon>
        <taxon>Trombidiformes</taxon>
        <taxon>Prostigmata</taxon>
        <taxon>Eleutherengona</taxon>
        <taxon>Raphignathae</taxon>
        <taxon>Tetranychoidea</taxon>
        <taxon>Tetranychidae</taxon>
        <taxon>Tetranychus</taxon>
    </lineage>
</organism>
<evidence type="ECO:0000313" key="3">
    <source>
        <dbReference type="Proteomes" id="UP000015104"/>
    </source>
</evidence>
<dbReference type="eggNOG" id="KOG2645">
    <property type="taxonomic scope" value="Eukaryota"/>
</dbReference>